<dbReference type="InterPro" id="IPR001926">
    <property type="entry name" value="TrpB-like_PALP"/>
</dbReference>
<name>A0ABY8A1R5_9ACTN</name>
<evidence type="ECO:0000256" key="2">
    <source>
        <dbReference type="ARBA" id="ARBA00022898"/>
    </source>
</evidence>
<dbReference type="Gene3D" id="3.40.50.1100">
    <property type="match status" value="2"/>
</dbReference>
<dbReference type="Pfam" id="PF00291">
    <property type="entry name" value="PALP"/>
    <property type="match status" value="1"/>
</dbReference>
<dbReference type="InterPro" id="IPR036052">
    <property type="entry name" value="TrpB-like_PALP_sf"/>
</dbReference>
<sequence length="318" mass="32196">MTVTRDDVDAAMARLAGQVRRTPVLAVDASTVADGPSWVTGPLWFKLELTQHTGTFKARGAMNRLRSAAEAGELTDVGVVAASGGNAGLAVAWAAARLGVPAEIYLPTTSSAAKVRRLSTLGAHVVQVGREYAEAYEAATERAAATGAAFCHAYDQPAMVAGAGTLGVELWEQTGGVDTVLVAVGGGGLLAGVAAALAGRARLVGVEPVGAPSLHAALAAGGPTDVAVSGLAADSLGARRLGQIAYDVAVRCAVTSVLVTDDDLVAARRWLWDRYRLVVEHGAAAALAGLLAGAYRPEPGERVAVVLCGANTDPTDLG</sequence>
<keyword evidence="3" id="KW-0456">Lyase</keyword>
<dbReference type="PANTHER" id="PTHR48078:SF6">
    <property type="entry name" value="L-THREONINE DEHYDRATASE CATABOLIC TDCB"/>
    <property type="match status" value="1"/>
</dbReference>
<evidence type="ECO:0000313" key="5">
    <source>
        <dbReference type="EMBL" id="WDZ88227.1"/>
    </source>
</evidence>
<dbReference type="Proteomes" id="UP001219605">
    <property type="component" value="Chromosome"/>
</dbReference>
<protein>
    <submittedName>
        <fullName evidence="5">Serine/threonine dehydratase</fullName>
    </submittedName>
</protein>
<organism evidence="5 6">
    <name type="scientific">Micromonospora cathayae</name>
    <dbReference type="NCBI Taxonomy" id="3028804"/>
    <lineage>
        <taxon>Bacteria</taxon>
        <taxon>Bacillati</taxon>
        <taxon>Actinomycetota</taxon>
        <taxon>Actinomycetes</taxon>
        <taxon>Micromonosporales</taxon>
        <taxon>Micromonosporaceae</taxon>
        <taxon>Micromonospora</taxon>
    </lineage>
</organism>
<dbReference type="NCBIfam" id="NF006094">
    <property type="entry name" value="PRK08246.1"/>
    <property type="match status" value="1"/>
</dbReference>
<dbReference type="InterPro" id="IPR050147">
    <property type="entry name" value="Ser/Thr_Dehydratase"/>
</dbReference>
<evidence type="ECO:0000256" key="3">
    <source>
        <dbReference type="ARBA" id="ARBA00023239"/>
    </source>
</evidence>
<keyword evidence="2" id="KW-0663">Pyridoxal phosphate</keyword>
<feature type="domain" description="Tryptophan synthase beta chain-like PALP" evidence="4">
    <location>
        <begin position="19"/>
        <end position="309"/>
    </location>
</feature>
<evidence type="ECO:0000259" key="4">
    <source>
        <dbReference type="Pfam" id="PF00291"/>
    </source>
</evidence>
<gene>
    <name evidence="5" type="ORF">PVK37_31125</name>
</gene>
<comment type="cofactor">
    <cofactor evidence="1">
        <name>pyridoxal 5'-phosphate</name>
        <dbReference type="ChEBI" id="CHEBI:597326"/>
    </cofactor>
</comment>
<keyword evidence="6" id="KW-1185">Reference proteome</keyword>
<dbReference type="EMBL" id="CP118615">
    <property type="protein sequence ID" value="WDZ88227.1"/>
    <property type="molecule type" value="Genomic_DNA"/>
</dbReference>
<dbReference type="SUPFAM" id="SSF53686">
    <property type="entry name" value="Tryptophan synthase beta subunit-like PLP-dependent enzymes"/>
    <property type="match status" value="1"/>
</dbReference>
<evidence type="ECO:0000313" key="6">
    <source>
        <dbReference type="Proteomes" id="UP001219605"/>
    </source>
</evidence>
<evidence type="ECO:0000256" key="1">
    <source>
        <dbReference type="ARBA" id="ARBA00001933"/>
    </source>
</evidence>
<dbReference type="PANTHER" id="PTHR48078">
    <property type="entry name" value="THREONINE DEHYDRATASE, MITOCHONDRIAL-RELATED"/>
    <property type="match status" value="1"/>
</dbReference>
<proteinExistence type="predicted"/>
<reference evidence="5 6" key="1">
    <citation type="submission" date="2023-02" db="EMBL/GenBank/DDBJ databases">
        <authorList>
            <person name="Mo P."/>
        </authorList>
    </citation>
    <scope>NUCLEOTIDE SEQUENCE [LARGE SCALE GENOMIC DNA]</scope>
    <source>
        <strain evidence="5 6">HUAS 3</strain>
    </source>
</reference>
<accession>A0ABY8A1R5</accession>